<dbReference type="GO" id="GO:0015035">
    <property type="term" value="F:protein-disulfide reductase activity"/>
    <property type="evidence" value="ECO:0007669"/>
    <property type="project" value="TreeGrafter"/>
</dbReference>
<feature type="compositionally biased region" description="Basic and acidic residues" evidence="1">
    <location>
        <begin position="423"/>
        <end position="434"/>
    </location>
</feature>
<dbReference type="AlphaFoldDB" id="A0A8J5XRT5"/>
<dbReference type="Gene3D" id="3.40.30.10">
    <property type="entry name" value="Glutaredoxin"/>
    <property type="match status" value="1"/>
</dbReference>
<accession>A0A8J5XRT5</accession>
<dbReference type="GO" id="GO:0034976">
    <property type="term" value="P:response to endoplasmic reticulum stress"/>
    <property type="evidence" value="ECO:0007669"/>
    <property type="project" value="TreeGrafter"/>
</dbReference>
<dbReference type="Proteomes" id="UP000751190">
    <property type="component" value="Unassembled WGS sequence"/>
</dbReference>
<name>A0A8J5XRT5_DIALT</name>
<dbReference type="PANTHER" id="PTHR45815">
    <property type="entry name" value="PROTEIN DISULFIDE-ISOMERASE A6"/>
    <property type="match status" value="1"/>
</dbReference>
<dbReference type="EMBL" id="JAGTXO010000003">
    <property type="protein sequence ID" value="KAG8469304.1"/>
    <property type="molecule type" value="Genomic_DNA"/>
</dbReference>
<dbReference type="CDD" id="cd02961">
    <property type="entry name" value="PDI_a_family"/>
    <property type="match status" value="1"/>
</dbReference>
<sequence length="510" mass="53902">MLVALLGGASACDLCDGVERADSAVVRLTEANADALLAAHELALVGFYASWCEVCKWFAPTYEKVAEALRGEVVLVSKVNVAAEPRLARRYGAHVNQAPVLVVVRRGLAIAHTGGRSLSELVELMREHQRPAVLDLGTDEDAVAQYLRAPPIRLARVLVRTPQRADDRTGAMSEIDRSAGVLRGEVAFARAGPLEGKRRDGTRASASAAAPLVHIHRVWADLDANSPREAVVVPYTGPIDAERVRAWAAWRAVPLGAELGMANVGTYLRRGHVAVLALGAELGATERAAFVRELEVIARAHAAEADAGRTLPIWWVHLSKRDAVHARLLERMSFGARERTQLALLNVSAPARFAQHTLRATLTRAHALAAATGPLLAAYAAERSWPDVRVLGTDVRDAAPPTALVLLAALVGVAAWRRRRRARAGETRAGERVSTRGGARGRGRAGRTGGGRTRAEAEADADAPPSASEPERLDGADAPSLAAGAGAGASVGLGGVSLAHPPDASREKVD</sequence>
<feature type="region of interest" description="Disordered" evidence="1">
    <location>
        <begin position="421"/>
        <end position="510"/>
    </location>
</feature>
<dbReference type="SUPFAM" id="SSF52833">
    <property type="entry name" value="Thioredoxin-like"/>
    <property type="match status" value="1"/>
</dbReference>
<evidence type="ECO:0000256" key="1">
    <source>
        <dbReference type="SAM" id="MobiDB-lite"/>
    </source>
</evidence>
<gene>
    <name evidence="3" type="ORF">KFE25_007822</name>
</gene>
<organism evidence="3 4">
    <name type="scientific">Diacronema lutheri</name>
    <name type="common">Unicellular marine alga</name>
    <name type="synonym">Monochrysis lutheri</name>
    <dbReference type="NCBI Taxonomy" id="2081491"/>
    <lineage>
        <taxon>Eukaryota</taxon>
        <taxon>Haptista</taxon>
        <taxon>Haptophyta</taxon>
        <taxon>Pavlovophyceae</taxon>
        <taxon>Pavlovales</taxon>
        <taxon>Pavlovaceae</taxon>
        <taxon>Diacronema</taxon>
    </lineage>
</organism>
<reference evidence="3" key="1">
    <citation type="submission" date="2021-05" db="EMBL/GenBank/DDBJ databases">
        <title>The genome of the haptophyte Pavlova lutheri (Diacronema luteri, Pavlovales) - a model for lipid biosynthesis in eukaryotic algae.</title>
        <authorList>
            <person name="Hulatt C.J."/>
            <person name="Posewitz M.C."/>
        </authorList>
    </citation>
    <scope>NUCLEOTIDE SEQUENCE</scope>
    <source>
        <strain evidence="3">NIVA-4/92</strain>
    </source>
</reference>
<dbReference type="PANTHER" id="PTHR45815:SF3">
    <property type="entry name" value="PROTEIN DISULFIDE-ISOMERASE A6"/>
    <property type="match status" value="1"/>
</dbReference>
<dbReference type="GO" id="GO:0005788">
    <property type="term" value="C:endoplasmic reticulum lumen"/>
    <property type="evidence" value="ECO:0007669"/>
    <property type="project" value="TreeGrafter"/>
</dbReference>
<feature type="compositionally biased region" description="Gly residues" evidence="1">
    <location>
        <begin position="485"/>
        <end position="495"/>
    </location>
</feature>
<protein>
    <recommendedName>
        <fullName evidence="2">Thioredoxin domain-containing protein</fullName>
    </recommendedName>
</protein>
<evidence type="ECO:0000313" key="4">
    <source>
        <dbReference type="Proteomes" id="UP000751190"/>
    </source>
</evidence>
<evidence type="ECO:0000313" key="3">
    <source>
        <dbReference type="EMBL" id="KAG8469304.1"/>
    </source>
</evidence>
<comment type="caution">
    <text evidence="3">The sequence shown here is derived from an EMBL/GenBank/DDBJ whole genome shotgun (WGS) entry which is preliminary data.</text>
</comment>
<dbReference type="InterPro" id="IPR013766">
    <property type="entry name" value="Thioredoxin_domain"/>
</dbReference>
<keyword evidence="4" id="KW-1185">Reference proteome</keyword>
<dbReference type="InterPro" id="IPR036249">
    <property type="entry name" value="Thioredoxin-like_sf"/>
</dbReference>
<dbReference type="OrthoDB" id="427280at2759"/>
<dbReference type="PROSITE" id="PS51352">
    <property type="entry name" value="THIOREDOXIN_2"/>
    <property type="match status" value="1"/>
</dbReference>
<feature type="domain" description="Thioredoxin" evidence="2">
    <location>
        <begin position="5"/>
        <end position="130"/>
    </location>
</feature>
<proteinExistence type="predicted"/>
<dbReference type="Pfam" id="PF00085">
    <property type="entry name" value="Thioredoxin"/>
    <property type="match status" value="1"/>
</dbReference>
<evidence type="ECO:0000259" key="2">
    <source>
        <dbReference type="PROSITE" id="PS51352"/>
    </source>
</evidence>